<organism evidence="4 5">
    <name type="scientific">Mortierella isabellina</name>
    <name type="common">Filamentous fungus</name>
    <name type="synonym">Umbelopsis isabellina</name>
    <dbReference type="NCBI Taxonomy" id="91625"/>
    <lineage>
        <taxon>Eukaryota</taxon>
        <taxon>Fungi</taxon>
        <taxon>Fungi incertae sedis</taxon>
        <taxon>Mucoromycota</taxon>
        <taxon>Mucoromycotina</taxon>
        <taxon>Umbelopsidomycetes</taxon>
        <taxon>Umbelopsidales</taxon>
        <taxon>Umbelopsidaceae</taxon>
        <taxon>Umbelopsis</taxon>
    </lineage>
</organism>
<dbReference type="PROSITE" id="PS50966">
    <property type="entry name" value="ZF_SWIM"/>
    <property type="match status" value="1"/>
</dbReference>
<name>A0A8H7PY84_MORIS</name>
<reference evidence="4" key="1">
    <citation type="submission" date="2020-12" db="EMBL/GenBank/DDBJ databases">
        <title>Metabolic potential, ecology and presence of endohyphal bacteria is reflected in genomic diversity of Mucoromycotina.</title>
        <authorList>
            <person name="Muszewska A."/>
            <person name="Okrasinska A."/>
            <person name="Steczkiewicz K."/>
            <person name="Drgas O."/>
            <person name="Orlowska M."/>
            <person name="Perlinska-Lenart U."/>
            <person name="Aleksandrzak-Piekarczyk T."/>
            <person name="Szatraj K."/>
            <person name="Zielenkiewicz U."/>
            <person name="Pilsyk S."/>
            <person name="Malc E."/>
            <person name="Mieczkowski P."/>
            <person name="Kruszewska J.S."/>
            <person name="Biernat P."/>
            <person name="Pawlowska J."/>
        </authorList>
    </citation>
    <scope>NUCLEOTIDE SEQUENCE</scope>
    <source>
        <strain evidence="4">WA0000067209</strain>
    </source>
</reference>
<protein>
    <recommendedName>
        <fullName evidence="3">SWIM-type domain-containing protein</fullName>
    </recommendedName>
</protein>
<keyword evidence="5" id="KW-1185">Reference proteome</keyword>
<feature type="compositionally biased region" description="Polar residues" evidence="2">
    <location>
        <begin position="583"/>
        <end position="593"/>
    </location>
</feature>
<feature type="compositionally biased region" description="Polar residues" evidence="2">
    <location>
        <begin position="797"/>
        <end position="807"/>
    </location>
</feature>
<feature type="region of interest" description="Disordered" evidence="2">
    <location>
        <begin position="664"/>
        <end position="848"/>
    </location>
</feature>
<dbReference type="EMBL" id="JAEPQZ010000004">
    <property type="protein sequence ID" value="KAG2182577.1"/>
    <property type="molecule type" value="Genomic_DNA"/>
</dbReference>
<keyword evidence="1" id="KW-0479">Metal-binding</keyword>
<gene>
    <name evidence="4" type="ORF">INT43_007508</name>
</gene>
<evidence type="ECO:0000313" key="4">
    <source>
        <dbReference type="EMBL" id="KAG2182577.1"/>
    </source>
</evidence>
<evidence type="ECO:0000259" key="3">
    <source>
        <dbReference type="PROSITE" id="PS50966"/>
    </source>
</evidence>
<dbReference type="Proteomes" id="UP000654370">
    <property type="component" value="Unassembled WGS sequence"/>
</dbReference>
<keyword evidence="1" id="KW-0863">Zinc-finger</keyword>
<feature type="domain" description="SWIM-type" evidence="3">
    <location>
        <begin position="518"/>
        <end position="554"/>
    </location>
</feature>
<dbReference type="GO" id="GO:0008270">
    <property type="term" value="F:zinc ion binding"/>
    <property type="evidence" value="ECO:0007669"/>
    <property type="project" value="UniProtKB-KW"/>
</dbReference>
<comment type="caution">
    <text evidence="4">The sequence shown here is derived from an EMBL/GenBank/DDBJ whole genome shotgun (WGS) entry which is preliminary data.</text>
</comment>
<evidence type="ECO:0000256" key="2">
    <source>
        <dbReference type="SAM" id="MobiDB-lite"/>
    </source>
</evidence>
<dbReference type="InterPro" id="IPR007527">
    <property type="entry name" value="Znf_SWIM"/>
</dbReference>
<evidence type="ECO:0000256" key="1">
    <source>
        <dbReference type="PROSITE-ProRule" id="PRU00325"/>
    </source>
</evidence>
<sequence>MEQCDIVYIHGCPTVSAIYYHTQLHQTHCLYCPHSIQVTVRELGKNLLHILDSVSGQETKKLAVHFPAPLAATQTRDIIKFLRSRRSTIRVGLLVLPVTPYQKQLWLGWAASFAESTNGDASLELWADRCLNNNQFAPKDIDKELFDHFEISPPKMRLDTAICISNQPFEKTALIVHISKQLASFTIENGLKFDPMVPRLIEAYTHCVKFPRIILVGNEKAIFGMIPNYSSLSLKKKQDTIKRYRQATKPGIQSLAGAAPIYICCTPYDGMEENPTDEVYNLIAWLQHRHHLVLSKCLLAQWAIGDAPKGRSYNLRQLLSFSLRDRSFFTLNKWRTEIESLLAKVKGSPSQDQITYISPHRLTIPSELPDSNKPLVKGASKELTNFEQQGNMVSHGICCNNHQVWDEWVNGVEIIVQDTVMTNINEPSNIENKTHNDNGNGNVLSRTAGRLTNESIQHYIGNPNSFKKGKDLLPTLSNLAVKFEDETAFLTGKAKGTSEAPYNLRILLGTGSHETGKYYSSSNGVKLFSHGFCSCYVGKEGRCKHIVALLLKFKEGAEDFDQSQSTLPLDVSSDKQESIEQPGVSSGDNTATAEYTVVADAKPAESSDNPILLPPTPRKSKGRRKIPTQWSEPAPSKGAKKRKRVEPAADVIAPEIQEAVISVTNDQQPSDCISATAPAVVEKPKVAKAKAPARNPTANRTSVFDSDSDIDDHDQHSHTPGPSKPLSTRFSRSNITKNNSQSEPSSAVLQQFMDKDLLNLTPQKNDTPTQNSSTSQPLTRAAKRLASFTDDDGPIEENSSQKSSAAQTKHEIDMQKSHLRTSDQTQQGIRGLQAQEEPAFDGARKKKKLDKMLDDLFSL</sequence>
<keyword evidence="1" id="KW-0862">Zinc</keyword>
<feature type="compositionally biased region" description="Polar residues" evidence="2">
    <location>
        <begin position="760"/>
        <end position="778"/>
    </location>
</feature>
<evidence type="ECO:0000313" key="5">
    <source>
        <dbReference type="Proteomes" id="UP000654370"/>
    </source>
</evidence>
<feature type="compositionally biased region" description="Polar residues" evidence="2">
    <location>
        <begin position="725"/>
        <end position="749"/>
    </location>
</feature>
<dbReference type="OrthoDB" id="2408576at2759"/>
<feature type="compositionally biased region" description="Polar residues" evidence="2">
    <location>
        <begin position="664"/>
        <end position="673"/>
    </location>
</feature>
<accession>A0A8H7PY84</accession>
<proteinExistence type="predicted"/>
<dbReference type="AlphaFoldDB" id="A0A8H7PY84"/>
<feature type="region of interest" description="Disordered" evidence="2">
    <location>
        <begin position="564"/>
        <end position="646"/>
    </location>
</feature>